<dbReference type="Gene3D" id="1.20.120.1750">
    <property type="match status" value="1"/>
</dbReference>
<evidence type="ECO:0000256" key="7">
    <source>
        <dbReference type="PROSITE-ProRule" id="PRU00175"/>
    </source>
</evidence>
<comment type="caution">
    <text evidence="10">The sequence shown here is derived from an EMBL/GenBank/DDBJ whole genome shotgun (WGS) entry which is preliminary data.</text>
</comment>
<dbReference type="InterPro" id="IPR017907">
    <property type="entry name" value="Znf_RING_CS"/>
</dbReference>
<feature type="domain" description="RING-type" evidence="9">
    <location>
        <begin position="1"/>
        <end position="134"/>
    </location>
</feature>
<protein>
    <submittedName>
        <fullName evidence="10">Uncharacterized protein</fullName>
    </submittedName>
</protein>
<dbReference type="CDD" id="cd20336">
    <property type="entry name" value="Rcat_RBR"/>
    <property type="match status" value="1"/>
</dbReference>
<keyword evidence="1" id="KW-0808">Transferase</keyword>
<dbReference type="Pfam" id="PF22191">
    <property type="entry name" value="IBR_1"/>
    <property type="match status" value="1"/>
</dbReference>
<dbReference type="InterPro" id="IPR044066">
    <property type="entry name" value="TRIAD_supradom"/>
</dbReference>
<evidence type="ECO:0000256" key="4">
    <source>
        <dbReference type="ARBA" id="ARBA00022771"/>
    </source>
</evidence>
<proteinExistence type="predicted"/>
<dbReference type="GO" id="GO:0016740">
    <property type="term" value="F:transferase activity"/>
    <property type="evidence" value="ECO:0007669"/>
    <property type="project" value="UniProtKB-KW"/>
</dbReference>
<keyword evidence="11" id="KW-1185">Reference proteome</keyword>
<dbReference type="GO" id="GO:0008270">
    <property type="term" value="F:zinc ion binding"/>
    <property type="evidence" value="ECO:0007669"/>
    <property type="project" value="UniProtKB-KW"/>
</dbReference>
<dbReference type="OrthoDB" id="1431934at2759"/>
<feature type="non-terminal residue" evidence="10">
    <location>
        <position position="1"/>
    </location>
</feature>
<sequence>CPRCKRVVQRMDLEELFVECPACPGNMGKPYRFCWDCLKRRNRRLAQGEACKNKDCSLVALLQSCPTISDPLLTVHGCPSVRACPICSVLVSHGGGCKYVHCRSCGHSFCYRCLEKRTICHAAKPEWYHLARCAKPRAPRQMFLTKQSTPANAKQLKPHQ</sequence>
<organism evidence="10 11">
    <name type="scientific">Chiloscyllium punctatum</name>
    <name type="common">Brownbanded bambooshark</name>
    <name type="synonym">Hemiscyllium punctatum</name>
    <dbReference type="NCBI Taxonomy" id="137246"/>
    <lineage>
        <taxon>Eukaryota</taxon>
        <taxon>Metazoa</taxon>
        <taxon>Chordata</taxon>
        <taxon>Craniata</taxon>
        <taxon>Vertebrata</taxon>
        <taxon>Chondrichthyes</taxon>
        <taxon>Elasmobranchii</taxon>
        <taxon>Galeomorphii</taxon>
        <taxon>Galeoidea</taxon>
        <taxon>Orectolobiformes</taxon>
        <taxon>Hemiscylliidae</taxon>
        <taxon>Chiloscyllium</taxon>
    </lineage>
</organism>
<evidence type="ECO:0000313" key="11">
    <source>
        <dbReference type="Proteomes" id="UP000287033"/>
    </source>
</evidence>
<keyword evidence="3" id="KW-0677">Repeat</keyword>
<keyword evidence="5" id="KW-0833">Ubl conjugation pathway</keyword>
<keyword evidence="4 7" id="KW-0863">Zinc-finger</keyword>
<dbReference type="EMBL" id="BEZZ01063205">
    <property type="protein sequence ID" value="GCC41821.1"/>
    <property type="molecule type" value="Genomic_DNA"/>
</dbReference>
<evidence type="ECO:0000256" key="1">
    <source>
        <dbReference type="ARBA" id="ARBA00022679"/>
    </source>
</evidence>
<evidence type="ECO:0000256" key="5">
    <source>
        <dbReference type="ARBA" id="ARBA00022786"/>
    </source>
</evidence>
<keyword evidence="2" id="KW-0479">Metal-binding</keyword>
<evidence type="ECO:0000259" key="8">
    <source>
        <dbReference type="PROSITE" id="PS50089"/>
    </source>
</evidence>
<dbReference type="InterPro" id="IPR001841">
    <property type="entry name" value="Znf_RING"/>
</dbReference>
<evidence type="ECO:0000256" key="3">
    <source>
        <dbReference type="ARBA" id="ARBA00022737"/>
    </source>
</evidence>
<accession>A0A401TGQ1</accession>
<gene>
    <name evidence="10" type="ORF">chiPu_0025676</name>
</gene>
<feature type="domain" description="RING-type" evidence="8">
    <location>
        <begin position="84"/>
        <end position="120"/>
    </location>
</feature>
<dbReference type="SUPFAM" id="SSF57850">
    <property type="entry name" value="RING/U-box"/>
    <property type="match status" value="1"/>
</dbReference>
<dbReference type="Proteomes" id="UP000287033">
    <property type="component" value="Unassembled WGS sequence"/>
</dbReference>
<name>A0A401TGQ1_CHIPU</name>
<keyword evidence="6" id="KW-0862">Zinc</keyword>
<evidence type="ECO:0000313" key="10">
    <source>
        <dbReference type="EMBL" id="GCC41821.1"/>
    </source>
</evidence>
<evidence type="ECO:0000256" key="2">
    <source>
        <dbReference type="ARBA" id="ARBA00022723"/>
    </source>
</evidence>
<reference evidence="10 11" key="1">
    <citation type="journal article" date="2018" name="Nat. Ecol. Evol.">
        <title>Shark genomes provide insights into elasmobranch evolution and the origin of vertebrates.</title>
        <authorList>
            <person name="Hara Y"/>
            <person name="Yamaguchi K"/>
            <person name="Onimaru K"/>
            <person name="Kadota M"/>
            <person name="Koyanagi M"/>
            <person name="Keeley SD"/>
            <person name="Tatsumi K"/>
            <person name="Tanaka K"/>
            <person name="Motone F"/>
            <person name="Kageyama Y"/>
            <person name="Nozu R"/>
            <person name="Adachi N"/>
            <person name="Nishimura O"/>
            <person name="Nakagawa R"/>
            <person name="Tanegashima C"/>
            <person name="Kiyatake I"/>
            <person name="Matsumoto R"/>
            <person name="Murakumo K"/>
            <person name="Nishida K"/>
            <person name="Terakita A"/>
            <person name="Kuratani S"/>
            <person name="Sato K"/>
            <person name="Hyodo S Kuraku.S."/>
        </authorList>
    </citation>
    <scope>NUCLEOTIDE SEQUENCE [LARGE SCALE GENOMIC DNA]</scope>
</reference>
<evidence type="ECO:0000256" key="6">
    <source>
        <dbReference type="ARBA" id="ARBA00022833"/>
    </source>
</evidence>
<dbReference type="OMA" id="PNIICPQ"/>
<dbReference type="AlphaFoldDB" id="A0A401TGQ1"/>
<evidence type="ECO:0000259" key="9">
    <source>
        <dbReference type="PROSITE" id="PS51873"/>
    </source>
</evidence>
<dbReference type="PROSITE" id="PS00518">
    <property type="entry name" value="ZF_RING_1"/>
    <property type="match status" value="1"/>
</dbReference>
<dbReference type="PROSITE" id="PS51873">
    <property type="entry name" value="TRIAD"/>
    <property type="match status" value="1"/>
</dbReference>
<dbReference type="PROSITE" id="PS50089">
    <property type="entry name" value="ZF_RING_2"/>
    <property type="match status" value="1"/>
</dbReference>